<proteinExistence type="predicted"/>
<reference evidence="3" key="1">
    <citation type="submission" date="2025-08" db="UniProtKB">
        <authorList>
            <consortium name="RefSeq"/>
        </authorList>
    </citation>
    <scope>IDENTIFICATION</scope>
</reference>
<protein>
    <submittedName>
        <fullName evidence="3">Uncharacterized protein LOC113508307</fullName>
    </submittedName>
</protein>
<feature type="region of interest" description="Disordered" evidence="1">
    <location>
        <begin position="203"/>
        <end position="226"/>
    </location>
</feature>
<sequence length="495" mass="56687">MPCGKRPIIKSWDRPRHIRVITPSRYEQNEASVKVHWKNVIKELELSYKDEQFWETNSETVRELVGPVIFQRIAKIFQLGEDEVEYEPQSEPSTVVPSEQFYLSKFASSQPQFSIMSEYEPSLTEEQTHDEQTAETWSESSGNASEDKVKTLPSARSLNVSKSLSKMLSKTFSRFLSKALSKSHSGKLRSVNQSETFDTLEKLEKEDSEAETDDDLAVKQGSAQTHRKRHRFKNPYYEMLYCNESETDMIKWKSKYKQKTFEVSASDEFSKRAEIRTKQISNDFFNWWVGLGNVEFKSEIKRPEDIEALFQVWFDEHASRGLVLDPKIIPCVLKTIATHTGVHKASCLKALRRQIAFDIKAETSPAHLMAFGSSLPHKLKHVPPQNNTGNLWHGVKIPEDLRSMACVWEDIQHLTATKAFQQWLVKHPQLAMPPFLKELHAPGGDKKQPFIVPSDFVIKGQGQDKAIMPSTQDLALPVSDFSIELKAVLSKLMNQ</sequence>
<gene>
    <name evidence="3" type="primary">LOC113508307</name>
</gene>
<evidence type="ECO:0000313" key="3">
    <source>
        <dbReference type="RefSeq" id="XP_026747060.1"/>
    </source>
</evidence>
<dbReference type="OrthoDB" id="7423282at2759"/>
<dbReference type="RefSeq" id="XP_026747060.1">
    <property type="nucleotide sequence ID" value="XM_026891259.1"/>
</dbReference>
<evidence type="ECO:0000313" key="2">
    <source>
        <dbReference type="Proteomes" id="UP000322000"/>
    </source>
</evidence>
<feature type="region of interest" description="Disordered" evidence="1">
    <location>
        <begin position="122"/>
        <end position="153"/>
    </location>
</feature>
<dbReference type="InParanoid" id="A0A7E5X1L5"/>
<organism evidence="2 3">
    <name type="scientific">Trichoplusia ni</name>
    <name type="common">Cabbage looper</name>
    <dbReference type="NCBI Taxonomy" id="7111"/>
    <lineage>
        <taxon>Eukaryota</taxon>
        <taxon>Metazoa</taxon>
        <taxon>Ecdysozoa</taxon>
        <taxon>Arthropoda</taxon>
        <taxon>Hexapoda</taxon>
        <taxon>Insecta</taxon>
        <taxon>Pterygota</taxon>
        <taxon>Neoptera</taxon>
        <taxon>Endopterygota</taxon>
        <taxon>Lepidoptera</taxon>
        <taxon>Glossata</taxon>
        <taxon>Ditrysia</taxon>
        <taxon>Noctuoidea</taxon>
        <taxon>Noctuidae</taxon>
        <taxon>Plusiinae</taxon>
        <taxon>Trichoplusia</taxon>
    </lineage>
</organism>
<name>A0A7E5X1L5_TRINI</name>
<dbReference type="KEGG" id="tnl:113508307"/>
<feature type="compositionally biased region" description="Acidic residues" evidence="1">
    <location>
        <begin position="206"/>
        <end position="215"/>
    </location>
</feature>
<dbReference type="GeneID" id="113508307"/>
<evidence type="ECO:0000256" key="1">
    <source>
        <dbReference type="SAM" id="MobiDB-lite"/>
    </source>
</evidence>
<dbReference type="Proteomes" id="UP000322000">
    <property type="component" value="Chromosome 2"/>
</dbReference>
<feature type="compositionally biased region" description="Polar residues" evidence="1">
    <location>
        <begin position="134"/>
        <end position="144"/>
    </location>
</feature>
<keyword evidence="2" id="KW-1185">Reference proteome</keyword>
<accession>A0A7E5X1L5</accession>
<dbReference type="AlphaFoldDB" id="A0A7E5X1L5"/>